<name>A0A7J7CQV1_TRIWF</name>
<keyword evidence="9" id="KW-0472">Membrane</keyword>
<dbReference type="PANTHER" id="PTHR33044">
    <property type="entry name" value="BIFUNCTIONAL INHIBITOR/LIPID-TRANSFER PROTEIN/SEED STORAGE 2S ALBUMIN SUPERFAMILY PROTEIN-RELATED"/>
    <property type="match status" value="1"/>
</dbReference>
<evidence type="ECO:0000256" key="9">
    <source>
        <dbReference type="SAM" id="Phobius"/>
    </source>
</evidence>
<evidence type="ECO:0000256" key="7">
    <source>
        <dbReference type="ARBA" id="ARBA00023180"/>
    </source>
</evidence>
<feature type="domain" description="Bifunctional inhibitor/plant lipid transfer protein/seed storage helical" evidence="11">
    <location>
        <begin position="38"/>
        <end position="115"/>
    </location>
</feature>
<dbReference type="FunFam" id="1.10.110.10:FF:000001">
    <property type="entry name" value="Bifunctional inhibitor/lipid-transfer protein/seed storage 2S albumin superfamily protein"/>
    <property type="match status" value="1"/>
</dbReference>
<evidence type="ECO:0000313" key="12">
    <source>
        <dbReference type="EMBL" id="KAF5736388.1"/>
    </source>
</evidence>
<comment type="subcellular location">
    <subcellularLocation>
        <location evidence="1">Cell membrane</location>
        <topology evidence="1">Lipid-anchor</topology>
        <topology evidence="1">GPI-anchor</topology>
    </subcellularLocation>
</comment>
<dbReference type="Proteomes" id="UP000593562">
    <property type="component" value="Unassembled WGS sequence"/>
</dbReference>
<evidence type="ECO:0000313" key="13">
    <source>
        <dbReference type="Proteomes" id="UP000593562"/>
    </source>
</evidence>
<dbReference type="Gene3D" id="1.10.110.10">
    <property type="entry name" value="Plant lipid-transfer and hydrophobic proteins"/>
    <property type="match status" value="1"/>
</dbReference>
<evidence type="ECO:0000259" key="11">
    <source>
        <dbReference type="SMART" id="SM00499"/>
    </source>
</evidence>
<dbReference type="SUPFAM" id="SSF47699">
    <property type="entry name" value="Bifunctional inhibitor/lipid-transfer protein/seed storage 2S albumin"/>
    <property type="match status" value="1"/>
</dbReference>
<protein>
    <submittedName>
        <fullName evidence="12">Protein YLS3-like</fullName>
    </submittedName>
</protein>
<proteinExistence type="inferred from homology"/>
<keyword evidence="8" id="KW-0449">Lipoprotein</keyword>
<evidence type="ECO:0000256" key="10">
    <source>
        <dbReference type="SAM" id="SignalP"/>
    </source>
</evidence>
<evidence type="ECO:0000256" key="3">
    <source>
        <dbReference type="ARBA" id="ARBA00022475"/>
    </source>
</evidence>
<keyword evidence="4" id="KW-0336">GPI-anchor</keyword>
<dbReference type="FunCoup" id="A0A7J7CQV1">
    <property type="interactions" value="388"/>
</dbReference>
<evidence type="ECO:0000256" key="5">
    <source>
        <dbReference type="ARBA" id="ARBA00022729"/>
    </source>
</evidence>
<gene>
    <name evidence="12" type="ORF">HS088_TW14G00530</name>
</gene>
<keyword evidence="9" id="KW-1133">Transmembrane helix</keyword>
<evidence type="ECO:0000256" key="1">
    <source>
        <dbReference type="ARBA" id="ARBA00004609"/>
    </source>
</evidence>
<dbReference type="PRINTS" id="PR00382">
    <property type="entry name" value="LIPIDTRNSFER"/>
</dbReference>
<feature type="chain" id="PRO_5029688136" evidence="10">
    <location>
        <begin position="30"/>
        <end position="198"/>
    </location>
</feature>
<keyword evidence="9" id="KW-0812">Transmembrane</keyword>
<feature type="transmembrane region" description="Helical" evidence="9">
    <location>
        <begin position="174"/>
        <end position="197"/>
    </location>
</feature>
<accession>A0A7J7CQV1</accession>
<dbReference type="InParanoid" id="A0A7J7CQV1"/>
<keyword evidence="3" id="KW-1003">Cell membrane</keyword>
<dbReference type="EMBL" id="JAAARO010000014">
    <property type="protein sequence ID" value="KAF5736388.1"/>
    <property type="molecule type" value="Genomic_DNA"/>
</dbReference>
<feature type="signal peptide" evidence="10">
    <location>
        <begin position="1"/>
        <end position="29"/>
    </location>
</feature>
<dbReference type="OrthoDB" id="1938537at2759"/>
<dbReference type="InterPro" id="IPR036312">
    <property type="entry name" value="Bifun_inhib/LTP/seed_sf"/>
</dbReference>
<sequence>MGSFSSGQPLPVLLVLVLVSSIHVDISMADSSKDREECADQLVGLATCLPYVGGEAKSPTPDCCSGLKQVLKSNKKCLCVVIRDRNVPELGLNINATLALGLPTACHTSANVSKCPELLHLPPNSPEAQVFYQLSNGSNHTNISPAISPTGEGASSSTIPRPESTGHCYRNGRWFWLDIVVGGVLFLCFMNNSSYLFM</sequence>
<organism evidence="12 13">
    <name type="scientific">Tripterygium wilfordii</name>
    <name type="common">Thunder God vine</name>
    <dbReference type="NCBI Taxonomy" id="458696"/>
    <lineage>
        <taxon>Eukaryota</taxon>
        <taxon>Viridiplantae</taxon>
        <taxon>Streptophyta</taxon>
        <taxon>Embryophyta</taxon>
        <taxon>Tracheophyta</taxon>
        <taxon>Spermatophyta</taxon>
        <taxon>Magnoliopsida</taxon>
        <taxon>eudicotyledons</taxon>
        <taxon>Gunneridae</taxon>
        <taxon>Pentapetalae</taxon>
        <taxon>rosids</taxon>
        <taxon>fabids</taxon>
        <taxon>Celastrales</taxon>
        <taxon>Celastraceae</taxon>
        <taxon>Tripterygium</taxon>
    </lineage>
</organism>
<dbReference type="InterPro" id="IPR016140">
    <property type="entry name" value="Bifunc_inhib/LTP/seed_store"/>
</dbReference>
<evidence type="ECO:0000256" key="8">
    <source>
        <dbReference type="ARBA" id="ARBA00023288"/>
    </source>
</evidence>
<dbReference type="InterPro" id="IPR000528">
    <property type="entry name" value="Plant_nsLTP"/>
</dbReference>
<dbReference type="AlphaFoldDB" id="A0A7J7CQV1"/>
<dbReference type="GO" id="GO:0008289">
    <property type="term" value="F:lipid binding"/>
    <property type="evidence" value="ECO:0007669"/>
    <property type="project" value="InterPro"/>
</dbReference>
<dbReference type="CDD" id="cd00010">
    <property type="entry name" value="AAI_LTSS"/>
    <property type="match status" value="1"/>
</dbReference>
<evidence type="ECO:0000256" key="6">
    <source>
        <dbReference type="ARBA" id="ARBA00023157"/>
    </source>
</evidence>
<dbReference type="GO" id="GO:0098552">
    <property type="term" value="C:side of membrane"/>
    <property type="evidence" value="ECO:0007669"/>
    <property type="project" value="UniProtKB-KW"/>
</dbReference>
<dbReference type="Pfam" id="PF14368">
    <property type="entry name" value="LTP_2"/>
    <property type="match status" value="1"/>
</dbReference>
<keyword evidence="13" id="KW-1185">Reference proteome</keyword>
<evidence type="ECO:0000256" key="2">
    <source>
        <dbReference type="ARBA" id="ARBA00009748"/>
    </source>
</evidence>
<evidence type="ECO:0000256" key="4">
    <source>
        <dbReference type="ARBA" id="ARBA00022622"/>
    </source>
</evidence>
<keyword evidence="6" id="KW-1015">Disulfide bond</keyword>
<keyword evidence="7" id="KW-0325">Glycoprotein</keyword>
<dbReference type="GO" id="GO:0006869">
    <property type="term" value="P:lipid transport"/>
    <property type="evidence" value="ECO:0007669"/>
    <property type="project" value="InterPro"/>
</dbReference>
<reference evidence="12 13" key="1">
    <citation type="journal article" date="2020" name="Nat. Commun.">
        <title>Genome of Tripterygium wilfordii and identification of cytochrome P450 involved in triptolide biosynthesis.</title>
        <authorList>
            <person name="Tu L."/>
            <person name="Su P."/>
            <person name="Zhang Z."/>
            <person name="Gao L."/>
            <person name="Wang J."/>
            <person name="Hu T."/>
            <person name="Zhou J."/>
            <person name="Zhang Y."/>
            <person name="Zhao Y."/>
            <person name="Liu Y."/>
            <person name="Song Y."/>
            <person name="Tong Y."/>
            <person name="Lu Y."/>
            <person name="Yang J."/>
            <person name="Xu C."/>
            <person name="Jia M."/>
            <person name="Peters R.J."/>
            <person name="Huang L."/>
            <person name="Gao W."/>
        </authorList>
    </citation>
    <scope>NUCLEOTIDE SEQUENCE [LARGE SCALE GENOMIC DNA]</scope>
    <source>
        <strain evidence="13">cv. XIE 37</strain>
        <tissue evidence="12">Leaf</tissue>
    </source>
</reference>
<dbReference type="GO" id="GO:0005886">
    <property type="term" value="C:plasma membrane"/>
    <property type="evidence" value="ECO:0007669"/>
    <property type="project" value="UniProtKB-SubCell"/>
</dbReference>
<comment type="caution">
    <text evidence="12">The sequence shown here is derived from an EMBL/GenBank/DDBJ whole genome shotgun (WGS) entry which is preliminary data.</text>
</comment>
<dbReference type="SMART" id="SM00499">
    <property type="entry name" value="AAI"/>
    <property type="match status" value="1"/>
</dbReference>
<keyword evidence="5 10" id="KW-0732">Signal</keyword>
<dbReference type="InterPro" id="IPR043325">
    <property type="entry name" value="LTSS"/>
</dbReference>
<comment type="similarity">
    <text evidence="2">Belongs to the plant LTP family.</text>
</comment>